<dbReference type="PANTHER" id="PTHR43669:SF3">
    <property type="entry name" value="ALCOHOL DEHYDROGENASE, PUTATIVE (AFU_ORTHOLOGUE AFUA_3G03445)-RELATED"/>
    <property type="match status" value="1"/>
</dbReference>
<reference evidence="3 4" key="1">
    <citation type="submission" date="2018-08" db="EMBL/GenBank/DDBJ databases">
        <title>Verrucosispora craniellae sp. nov., isolated from a marine sponge in the South China Sea.</title>
        <authorList>
            <person name="Li L."/>
            <person name="Lin H.W."/>
        </authorList>
    </citation>
    <scope>NUCLEOTIDE SEQUENCE [LARGE SCALE GENOMIC DNA]</scope>
    <source>
        <strain evidence="3 4">LHW63014</strain>
    </source>
</reference>
<dbReference type="AlphaFoldDB" id="A0A372G331"/>
<dbReference type="GO" id="GO:0016491">
    <property type="term" value="F:oxidoreductase activity"/>
    <property type="evidence" value="ECO:0007669"/>
    <property type="project" value="UniProtKB-KW"/>
</dbReference>
<name>A0A372G331_9ACTN</name>
<sequence length="280" mass="28555">MRGGRPGQRHDRRAGRVSSLVGRRVLVTGGSRGIGRSIVEAATAAGARCAVLCRNPAGAAGVVAACSDADWPVPSVHAADITDPVGCERAVADAADVLGGVDVVVNNAARVSGGVPDGLFSTTDSLLRTDFEEKVVGYLRVVRAAAPHLRGGGSGRVVNIGGEAARIARHNVSSGVRNAALVHLTHSMARELGPDGITANVVQPGVVLTDEVRAMLLADVPPGTDPQAHLRRLAARQSLRRFVEPAEVAAVVVFLASTASSGLTGQVLTVSGGTSAAVHY</sequence>
<proteinExistence type="inferred from homology"/>
<organism evidence="3 4">
    <name type="scientific">Micromonospora craniellae</name>
    <dbReference type="NCBI Taxonomy" id="2294034"/>
    <lineage>
        <taxon>Bacteria</taxon>
        <taxon>Bacillati</taxon>
        <taxon>Actinomycetota</taxon>
        <taxon>Actinomycetes</taxon>
        <taxon>Micromonosporales</taxon>
        <taxon>Micromonosporaceae</taxon>
        <taxon>Micromonospora</taxon>
    </lineage>
</organism>
<dbReference type="InterPro" id="IPR036291">
    <property type="entry name" value="NAD(P)-bd_dom_sf"/>
</dbReference>
<keyword evidence="2" id="KW-0560">Oxidoreductase</keyword>
<dbReference type="Pfam" id="PF13561">
    <property type="entry name" value="adh_short_C2"/>
    <property type="match status" value="1"/>
</dbReference>
<dbReference type="Gene3D" id="3.40.50.720">
    <property type="entry name" value="NAD(P)-binding Rossmann-like Domain"/>
    <property type="match status" value="1"/>
</dbReference>
<dbReference type="PANTHER" id="PTHR43669">
    <property type="entry name" value="5-KETO-D-GLUCONATE 5-REDUCTASE"/>
    <property type="match status" value="1"/>
</dbReference>
<dbReference type="PRINTS" id="PR00081">
    <property type="entry name" value="GDHRDH"/>
</dbReference>
<evidence type="ECO:0000256" key="1">
    <source>
        <dbReference type="ARBA" id="ARBA00006484"/>
    </source>
</evidence>
<evidence type="ECO:0000313" key="4">
    <source>
        <dbReference type="Proteomes" id="UP000262621"/>
    </source>
</evidence>
<dbReference type="InterPro" id="IPR002347">
    <property type="entry name" value="SDR_fam"/>
</dbReference>
<dbReference type="EMBL" id="QVFU01000003">
    <property type="protein sequence ID" value="RFS47403.1"/>
    <property type="molecule type" value="Genomic_DNA"/>
</dbReference>
<comment type="caution">
    <text evidence="3">The sequence shown here is derived from an EMBL/GenBank/DDBJ whole genome shotgun (WGS) entry which is preliminary data.</text>
</comment>
<keyword evidence="4" id="KW-1185">Reference proteome</keyword>
<evidence type="ECO:0000256" key="2">
    <source>
        <dbReference type="ARBA" id="ARBA00023002"/>
    </source>
</evidence>
<dbReference type="SUPFAM" id="SSF51735">
    <property type="entry name" value="NAD(P)-binding Rossmann-fold domains"/>
    <property type="match status" value="1"/>
</dbReference>
<accession>A0A372G331</accession>
<evidence type="ECO:0000313" key="3">
    <source>
        <dbReference type="EMBL" id="RFS47403.1"/>
    </source>
</evidence>
<comment type="similarity">
    <text evidence="1">Belongs to the short-chain dehydrogenases/reductases (SDR) family.</text>
</comment>
<gene>
    <name evidence="3" type="ORF">D0Q02_05225</name>
</gene>
<dbReference type="Proteomes" id="UP000262621">
    <property type="component" value="Unassembled WGS sequence"/>
</dbReference>
<protein>
    <submittedName>
        <fullName evidence="3">SDR family oxidoreductase</fullName>
    </submittedName>
</protein>